<evidence type="ECO:0000256" key="1">
    <source>
        <dbReference type="SAM" id="Coils"/>
    </source>
</evidence>
<keyword evidence="4" id="KW-1185">Reference proteome</keyword>
<feature type="coiled-coil region" evidence="1">
    <location>
        <begin position="192"/>
        <end position="282"/>
    </location>
</feature>
<dbReference type="GO" id="GO:0008608">
    <property type="term" value="P:attachment of spindle microtubules to kinetochore"/>
    <property type="evidence" value="ECO:0007669"/>
    <property type="project" value="InterPro"/>
</dbReference>
<evidence type="ECO:0000313" key="4">
    <source>
        <dbReference type="Proteomes" id="UP000314294"/>
    </source>
</evidence>
<comment type="caution">
    <text evidence="3">The sequence shown here is derived from an EMBL/GenBank/DDBJ whole genome shotgun (WGS) entry which is preliminary data.</text>
</comment>
<dbReference type="OrthoDB" id="6132334at2759"/>
<keyword evidence="1" id="KW-0175">Coiled coil</keyword>
<organism evidence="3 4">
    <name type="scientific">Liparis tanakae</name>
    <name type="common">Tanaka's snailfish</name>
    <dbReference type="NCBI Taxonomy" id="230148"/>
    <lineage>
        <taxon>Eukaryota</taxon>
        <taxon>Metazoa</taxon>
        <taxon>Chordata</taxon>
        <taxon>Craniata</taxon>
        <taxon>Vertebrata</taxon>
        <taxon>Euteleostomi</taxon>
        <taxon>Actinopterygii</taxon>
        <taxon>Neopterygii</taxon>
        <taxon>Teleostei</taxon>
        <taxon>Neoteleostei</taxon>
        <taxon>Acanthomorphata</taxon>
        <taxon>Eupercaria</taxon>
        <taxon>Perciformes</taxon>
        <taxon>Cottioidei</taxon>
        <taxon>Cottales</taxon>
        <taxon>Liparidae</taxon>
        <taxon>Liparis</taxon>
    </lineage>
</organism>
<dbReference type="GO" id="GO:0005634">
    <property type="term" value="C:nucleus"/>
    <property type="evidence" value="ECO:0007669"/>
    <property type="project" value="TreeGrafter"/>
</dbReference>
<reference evidence="3 4" key="1">
    <citation type="submission" date="2019-03" db="EMBL/GenBank/DDBJ databases">
        <title>First draft genome of Liparis tanakae, snailfish: a comprehensive survey of snailfish specific genes.</title>
        <authorList>
            <person name="Kim W."/>
            <person name="Song I."/>
            <person name="Jeong J.-H."/>
            <person name="Kim D."/>
            <person name="Kim S."/>
            <person name="Ryu S."/>
            <person name="Song J.Y."/>
            <person name="Lee S.K."/>
        </authorList>
    </citation>
    <scope>NUCLEOTIDE SEQUENCE [LARGE SCALE GENOMIC DNA]</scope>
    <source>
        <tissue evidence="3">Muscle</tissue>
    </source>
</reference>
<evidence type="ECO:0000259" key="2">
    <source>
        <dbReference type="Pfam" id="PF18210"/>
    </source>
</evidence>
<dbReference type="EMBL" id="SRLO01000330">
    <property type="protein sequence ID" value="TNN60635.1"/>
    <property type="molecule type" value="Genomic_DNA"/>
</dbReference>
<name>A0A4Z2H5W8_9TELE</name>
<evidence type="ECO:0000313" key="3">
    <source>
        <dbReference type="EMBL" id="TNN60635.1"/>
    </source>
</evidence>
<protein>
    <submittedName>
        <fullName evidence="3">Protein CASC5</fullName>
    </submittedName>
</protein>
<proteinExistence type="predicted"/>
<sequence length="465" mass="53520">MSGILYYPFFCNGDSSFVFYFQSRAAESLQTTQTTDYSNSSHTASVRCEATFESTFKQSLFESQLEDYTNDLQRLLSDTDSTPMDLLKDKHIYLPKQTVYETDVLNLTEKVEGLKWRMRDLDKPLKIVNRNVWEEVRNSSEKELKSFGAKLKERNNLFRKLSKVQSHEMKEVLFSNILQASLEAEQKSRATIEEADEMLKSLDDCIRDLETELAAVEEKGFEDKPSLKSRQEEMQKVAEALAENEQQIVKLEMQKKQNSNKLNRLKAETRKFESQVDVLQRVNEWKFAEKTDNGTTYTFLHDTLHLQLVYEESCGEKSRGHACLVHALLSEYIEGESDWLGKYPTSRHVPTLLHDVGLVASRCRLLGEELRLLQLWGGLRLDILNISCVDTRVHIVFSRLKTLSKFEVIFSVSLVDRLCVLQVQSFTNVIGNTTIQQIEDIVASFSPAKNVLTKIIKSIHENLLC</sequence>
<feature type="domain" description="Knl1 C-terminal RWD" evidence="2">
    <location>
        <begin position="232"/>
        <end position="367"/>
    </location>
</feature>
<accession>A0A4Z2H5W8</accession>
<dbReference type="PANTHER" id="PTHR16520">
    <property type="entry name" value="KINETOCHORE SCAFFOLD 1"/>
    <property type="match status" value="1"/>
</dbReference>
<dbReference type="AlphaFoldDB" id="A0A4Z2H5W8"/>
<dbReference type="GO" id="GO:0034501">
    <property type="term" value="P:protein localization to kinetochore"/>
    <property type="evidence" value="ECO:0007669"/>
    <property type="project" value="InterPro"/>
</dbReference>
<dbReference type="InterPro" id="IPR040850">
    <property type="entry name" value="Knl1_RWD_C"/>
</dbReference>
<gene>
    <name evidence="3" type="primary">CASC5</name>
    <name evidence="3" type="ORF">EYF80_029108</name>
</gene>
<dbReference type="Proteomes" id="UP000314294">
    <property type="component" value="Unassembled WGS sequence"/>
</dbReference>
<dbReference type="PANTHER" id="PTHR16520:SF3">
    <property type="entry name" value="KINETOCHORE SCAFFOLD 1"/>
    <property type="match status" value="1"/>
</dbReference>
<dbReference type="InterPro" id="IPR037388">
    <property type="entry name" value="Blinkin"/>
</dbReference>
<dbReference type="Pfam" id="PF18210">
    <property type="entry name" value="Knl1_RWD_C"/>
    <property type="match status" value="1"/>
</dbReference>